<gene>
    <name evidence="1" type="ORF">CEXT_296361</name>
</gene>
<sequence>MTETPILTFKIWKFFKIKPDSRKYSTILLIQPITSWRNILFQGKKHCEYVLPPVSSTYGILENCNYTMQSKGYESSI</sequence>
<organism evidence="1 2">
    <name type="scientific">Caerostris extrusa</name>
    <name type="common">Bark spider</name>
    <name type="synonym">Caerostris bankana</name>
    <dbReference type="NCBI Taxonomy" id="172846"/>
    <lineage>
        <taxon>Eukaryota</taxon>
        <taxon>Metazoa</taxon>
        <taxon>Ecdysozoa</taxon>
        <taxon>Arthropoda</taxon>
        <taxon>Chelicerata</taxon>
        <taxon>Arachnida</taxon>
        <taxon>Araneae</taxon>
        <taxon>Araneomorphae</taxon>
        <taxon>Entelegynae</taxon>
        <taxon>Araneoidea</taxon>
        <taxon>Araneidae</taxon>
        <taxon>Caerostris</taxon>
    </lineage>
</organism>
<evidence type="ECO:0000313" key="1">
    <source>
        <dbReference type="EMBL" id="GIY54986.1"/>
    </source>
</evidence>
<comment type="caution">
    <text evidence="1">The sequence shown here is derived from an EMBL/GenBank/DDBJ whole genome shotgun (WGS) entry which is preliminary data.</text>
</comment>
<accession>A0AAV4UAZ5</accession>
<evidence type="ECO:0000313" key="2">
    <source>
        <dbReference type="Proteomes" id="UP001054945"/>
    </source>
</evidence>
<dbReference type="AlphaFoldDB" id="A0AAV4UAZ5"/>
<proteinExistence type="predicted"/>
<dbReference type="EMBL" id="BPLR01012587">
    <property type="protein sequence ID" value="GIY54986.1"/>
    <property type="molecule type" value="Genomic_DNA"/>
</dbReference>
<name>A0AAV4UAZ5_CAEEX</name>
<dbReference type="Proteomes" id="UP001054945">
    <property type="component" value="Unassembled WGS sequence"/>
</dbReference>
<reference evidence="1 2" key="1">
    <citation type="submission" date="2021-06" db="EMBL/GenBank/DDBJ databases">
        <title>Caerostris extrusa draft genome.</title>
        <authorList>
            <person name="Kono N."/>
            <person name="Arakawa K."/>
        </authorList>
    </citation>
    <scope>NUCLEOTIDE SEQUENCE [LARGE SCALE GENOMIC DNA]</scope>
</reference>
<protein>
    <submittedName>
        <fullName evidence="1">Uncharacterized protein</fullName>
    </submittedName>
</protein>
<keyword evidence="2" id="KW-1185">Reference proteome</keyword>